<feature type="transmembrane region" description="Helical" evidence="2">
    <location>
        <begin position="115"/>
        <end position="140"/>
    </location>
</feature>
<keyword evidence="2" id="KW-1133">Transmembrane helix</keyword>
<evidence type="ECO:0000313" key="3">
    <source>
        <dbReference type="EMBL" id="NEW31159.1"/>
    </source>
</evidence>
<comment type="caution">
    <text evidence="3">The sequence shown here is derived from an EMBL/GenBank/DDBJ whole genome shotgun (WGS) entry which is preliminary data.</text>
</comment>
<accession>A0A6P1CF20</accession>
<protein>
    <submittedName>
        <fullName evidence="3">Uncharacterized protein</fullName>
    </submittedName>
</protein>
<dbReference type="AlphaFoldDB" id="A0A6P1CF20"/>
<proteinExistence type="predicted"/>
<sequence>MSTAISDIDTMRAGRAAVAAPLDVVAGAGGSADAVAGPSGATGAGSGSRGSGTAVRVRPSRGIQRTRQAVHRPSDRRPRGAGPRAAVVRYDSRPTRLAPAGYPADSVQRVEQAQVGFAVLTISALLSALVVTALIGIAHLRAEAVVPQQYPQGPAVVEQAPPTFGSADAPR</sequence>
<evidence type="ECO:0000256" key="1">
    <source>
        <dbReference type="SAM" id="MobiDB-lite"/>
    </source>
</evidence>
<keyword evidence="2" id="KW-0472">Membrane</keyword>
<dbReference type="EMBL" id="JAAGVB010000001">
    <property type="protein sequence ID" value="NEW31159.1"/>
    <property type="molecule type" value="Genomic_DNA"/>
</dbReference>
<dbReference type="RefSeq" id="WP_163840992.1">
    <property type="nucleotide sequence ID" value="NZ_JAAGVB010000001.1"/>
</dbReference>
<evidence type="ECO:0000313" key="4">
    <source>
        <dbReference type="Proteomes" id="UP000471166"/>
    </source>
</evidence>
<organism evidence="3 4">
    <name type="scientific">Nocardia cyriacigeorgica</name>
    <dbReference type="NCBI Taxonomy" id="135487"/>
    <lineage>
        <taxon>Bacteria</taxon>
        <taxon>Bacillati</taxon>
        <taxon>Actinomycetota</taxon>
        <taxon>Actinomycetes</taxon>
        <taxon>Mycobacteriales</taxon>
        <taxon>Nocardiaceae</taxon>
        <taxon>Nocardia</taxon>
    </lineage>
</organism>
<reference evidence="3 4" key="1">
    <citation type="submission" date="2020-01" db="EMBL/GenBank/DDBJ databases">
        <title>Genetics and antimicrobial susceptibilities of Nocardia species isolated from the soil; a comparison with species isolated from humans.</title>
        <authorList>
            <person name="Carrasco G."/>
            <person name="Monzon S."/>
            <person name="Sansegundo M."/>
            <person name="Garcia E."/>
            <person name="Garrido N."/>
            <person name="Medina M.J."/>
            <person name="Villalon P."/>
            <person name="Ramirez-Arocha A.C."/>
            <person name="Jimenez P."/>
            <person name="Cuesta I."/>
            <person name="Valdezate S."/>
        </authorList>
    </citation>
    <scope>NUCLEOTIDE SEQUENCE [LARGE SCALE GENOMIC DNA]</scope>
    <source>
        <strain evidence="3 4">CNM20110626</strain>
    </source>
</reference>
<keyword evidence="2" id="KW-0812">Transmembrane</keyword>
<dbReference type="Proteomes" id="UP000471166">
    <property type="component" value="Unassembled WGS sequence"/>
</dbReference>
<evidence type="ECO:0000256" key="2">
    <source>
        <dbReference type="SAM" id="Phobius"/>
    </source>
</evidence>
<feature type="compositionally biased region" description="Gly residues" evidence="1">
    <location>
        <begin position="40"/>
        <end position="50"/>
    </location>
</feature>
<name>A0A6P1CF20_9NOCA</name>
<gene>
    <name evidence="3" type="ORF">GV791_01105</name>
</gene>
<feature type="region of interest" description="Disordered" evidence="1">
    <location>
        <begin position="31"/>
        <end position="86"/>
    </location>
</feature>